<protein>
    <submittedName>
        <fullName evidence="2">GDP/UDP-N,N'-diacetylbacillosamine 2-epimerase (Hydrolysing)</fullName>
    </submittedName>
</protein>
<evidence type="ECO:0000313" key="2">
    <source>
        <dbReference type="EMBL" id="SIR42228.1"/>
    </source>
</evidence>
<dbReference type="OrthoDB" id="9803238at2"/>
<dbReference type="GO" id="GO:0006047">
    <property type="term" value="P:UDP-N-acetylglucosamine metabolic process"/>
    <property type="evidence" value="ECO:0007669"/>
    <property type="project" value="InterPro"/>
</dbReference>
<evidence type="ECO:0000313" key="3">
    <source>
        <dbReference type="Proteomes" id="UP000185924"/>
    </source>
</evidence>
<feature type="domain" description="UDP-N-acetylglucosamine 2-epimerase" evidence="1">
    <location>
        <begin position="23"/>
        <end position="368"/>
    </location>
</feature>
<dbReference type="GO" id="GO:0004553">
    <property type="term" value="F:hydrolase activity, hydrolyzing O-glycosyl compounds"/>
    <property type="evidence" value="ECO:0007669"/>
    <property type="project" value="InterPro"/>
</dbReference>
<sequence length="376" mass="41596">MIRVGVLTSSRADYGIYKPLLQALVNDSTFEVSIIAFGTHLSQFHGYTLQCIVDDGFDVRYKVNSMLLHDDANSISTASALTSLKFADFWNEHHTEFDVVFCLGDRYEMFGAVAAGIPFQINFAHLHGGETTLGAIDNIYRHAITLASTLHFVSQDAFANRVADIVGNSDNIFVTGALSLDNLNSLQLLTKEEFKAKWSIDLNIPTALVTIHPETVDSEKNINYLREVIEAINFMALDHQIVITLPNADTNGSVFRQGFNALKYTLGNKLMLVENFGTQSYFSCMKHCKFLFGNTSSGIIEAASFNKYVINVGNRQKGRLAGENVIHVPFEANSLKTAISRLIEAGDFSGENPYYKGGAAMNIVNILKTHNRSDKL</sequence>
<evidence type="ECO:0000259" key="1">
    <source>
        <dbReference type="Pfam" id="PF02350"/>
    </source>
</evidence>
<dbReference type="Proteomes" id="UP000185924">
    <property type="component" value="Unassembled WGS sequence"/>
</dbReference>
<accession>A0A1N7ATB3</accession>
<dbReference type="SUPFAM" id="SSF53756">
    <property type="entry name" value="UDP-Glycosyltransferase/glycogen phosphorylase"/>
    <property type="match status" value="1"/>
</dbReference>
<dbReference type="PANTHER" id="PTHR43174:SF3">
    <property type="entry name" value="UDP-N-ACETYLGLUCOSAMINE 2-EPIMERASE"/>
    <property type="match status" value="1"/>
</dbReference>
<dbReference type="RefSeq" id="WP_076423072.1">
    <property type="nucleotide sequence ID" value="NZ_FTNM01000006.1"/>
</dbReference>
<dbReference type="InterPro" id="IPR029767">
    <property type="entry name" value="WecB-like"/>
</dbReference>
<keyword evidence="3" id="KW-1185">Reference proteome</keyword>
<gene>
    <name evidence="2" type="ORF">SAMN05421545_3555</name>
</gene>
<dbReference type="InterPro" id="IPR020004">
    <property type="entry name" value="UDP-GlcNAc_Epase"/>
</dbReference>
<dbReference type="STRING" id="1077936.SAMN05421545_3555"/>
<dbReference type="NCBIfam" id="TIGR03568">
    <property type="entry name" value="NeuC_NnaA"/>
    <property type="match status" value="1"/>
</dbReference>
<name>A0A1N7ATB3_9BACT</name>
<reference evidence="3" key="1">
    <citation type="submission" date="2017-01" db="EMBL/GenBank/DDBJ databases">
        <authorList>
            <person name="Varghese N."/>
            <person name="Submissions S."/>
        </authorList>
    </citation>
    <scope>NUCLEOTIDE SEQUENCE [LARGE SCALE GENOMIC DNA]</scope>
    <source>
        <strain evidence="3">DM9</strain>
    </source>
</reference>
<organism evidence="2 3">
    <name type="scientific">Pontibacter lucknowensis</name>
    <dbReference type="NCBI Taxonomy" id="1077936"/>
    <lineage>
        <taxon>Bacteria</taxon>
        <taxon>Pseudomonadati</taxon>
        <taxon>Bacteroidota</taxon>
        <taxon>Cytophagia</taxon>
        <taxon>Cytophagales</taxon>
        <taxon>Hymenobacteraceae</taxon>
        <taxon>Pontibacter</taxon>
    </lineage>
</organism>
<dbReference type="InterPro" id="IPR003331">
    <property type="entry name" value="UDP_GlcNAc_Epimerase_2_dom"/>
</dbReference>
<dbReference type="PANTHER" id="PTHR43174">
    <property type="entry name" value="UDP-N-ACETYLGLUCOSAMINE 2-EPIMERASE"/>
    <property type="match status" value="1"/>
</dbReference>
<proteinExistence type="predicted"/>
<dbReference type="Pfam" id="PF02350">
    <property type="entry name" value="Epimerase_2"/>
    <property type="match status" value="1"/>
</dbReference>
<dbReference type="AlphaFoldDB" id="A0A1N7ATB3"/>
<dbReference type="Gene3D" id="3.40.50.2000">
    <property type="entry name" value="Glycogen Phosphorylase B"/>
    <property type="match status" value="2"/>
</dbReference>
<dbReference type="EMBL" id="FTNM01000006">
    <property type="protein sequence ID" value="SIR42228.1"/>
    <property type="molecule type" value="Genomic_DNA"/>
</dbReference>